<evidence type="ECO:0000259" key="3">
    <source>
        <dbReference type="PROSITE" id="PS50112"/>
    </source>
</evidence>
<dbReference type="InterPro" id="IPR043128">
    <property type="entry name" value="Rev_trsase/Diguanyl_cyclase"/>
</dbReference>
<feature type="domain" description="GGDEF" evidence="5">
    <location>
        <begin position="305"/>
        <end position="437"/>
    </location>
</feature>
<dbReference type="Proteomes" id="UP000599024">
    <property type="component" value="Unassembled WGS sequence"/>
</dbReference>
<evidence type="ECO:0000259" key="5">
    <source>
        <dbReference type="PROSITE" id="PS50887"/>
    </source>
</evidence>
<dbReference type="InterPro" id="IPR029787">
    <property type="entry name" value="Nucleotide_cyclase"/>
</dbReference>
<comment type="caution">
    <text evidence="6">The sequence shown here is derived from an EMBL/GenBank/DDBJ whole genome shotgun (WGS) entry which is preliminary data.</text>
</comment>
<dbReference type="InterPro" id="IPR000700">
    <property type="entry name" value="PAS-assoc_C"/>
</dbReference>
<keyword evidence="2" id="KW-1133">Transmembrane helix</keyword>
<dbReference type="Pfam" id="PF00990">
    <property type="entry name" value="GGDEF"/>
    <property type="match status" value="1"/>
</dbReference>
<keyword evidence="1" id="KW-0175">Coiled coil</keyword>
<organism evidence="6 7">
    <name type="scientific">Candidatus Desulfatifera sulfidica</name>
    <dbReference type="NCBI Taxonomy" id="2841691"/>
    <lineage>
        <taxon>Bacteria</taxon>
        <taxon>Pseudomonadati</taxon>
        <taxon>Thermodesulfobacteriota</taxon>
        <taxon>Desulfobulbia</taxon>
        <taxon>Desulfobulbales</taxon>
        <taxon>Desulfobulbaceae</taxon>
        <taxon>Candidatus Desulfatifera</taxon>
    </lineage>
</organism>
<feature type="domain" description="PAS" evidence="3">
    <location>
        <begin position="148"/>
        <end position="192"/>
    </location>
</feature>
<dbReference type="Pfam" id="PF08448">
    <property type="entry name" value="PAS_4"/>
    <property type="match status" value="1"/>
</dbReference>
<dbReference type="PROSITE" id="PS50887">
    <property type="entry name" value="GGDEF"/>
    <property type="match status" value="1"/>
</dbReference>
<dbReference type="PANTHER" id="PTHR44757">
    <property type="entry name" value="DIGUANYLATE CYCLASE DGCP"/>
    <property type="match status" value="1"/>
</dbReference>
<dbReference type="InterPro" id="IPR035965">
    <property type="entry name" value="PAS-like_dom_sf"/>
</dbReference>
<dbReference type="SUPFAM" id="SSF55785">
    <property type="entry name" value="PYP-like sensor domain (PAS domain)"/>
    <property type="match status" value="1"/>
</dbReference>
<feature type="domain" description="PAC" evidence="4">
    <location>
        <begin position="221"/>
        <end position="273"/>
    </location>
</feature>
<evidence type="ECO:0000256" key="1">
    <source>
        <dbReference type="SAM" id="Coils"/>
    </source>
</evidence>
<dbReference type="InterPro" id="IPR000014">
    <property type="entry name" value="PAS"/>
</dbReference>
<dbReference type="InterPro" id="IPR013656">
    <property type="entry name" value="PAS_4"/>
</dbReference>
<feature type="coiled-coil region" evidence="1">
    <location>
        <begin position="96"/>
        <end position="151"/>
    </location>
</feature>
<evidence type="ECO:0000256" key="2">
    <source>
        <dbReference type="SAM" id="Phobius"/>
    </source>
</evidence>
<dbReference type="PROSITE" id="PS50112">
    <property type="entry name" value="PAS"/>
    <property type="match status" value="1"/>
</dbReference>
<evidence type="ECO:0000313" key="7">
    <source>
        <dbReference type="Proteomes" id="UP000599024"/>
    </source>
</evidence>
<dbReference type="SUPFAM" id="SSF55073">
    <property type="entry name" value="Nucleotide cyclase"/>
    <property type="match status" value="1"/>
</dbReference>
<dbReference type="Gene3D" id="3.30.450.20">
    <property type="entry name" value="PAS domain"/>
    <property type="match status" value="1"/>
</dbReference>
<sequence length="437" mass="49371">MITTPLFSSILVLIGAFFMLGAIVTSIRATPDVPAPYKNKWFILVTLMGLFLVGYLAVILVELLSLPLPVDVIAGSVFLGGACFVLLIISLSKSIIHSLRQREHLLEEARDQLEERVCERTQNLEQALAKLEKETKEHRQLSTNFEALNVELLQILNSSADGIRIIDKDFIVRRVNKTFVKMMGFDQEELINFKCHDRVHGNDCHTSNCPLTITMNGNKSFEVEKLVKGKDGKEMTCLVTAAPYFDANGSLIGIIEGFRDISDRKIMEERLREISITDEMTGLLNRRGFLDVAMRQLELAKRLDKSVFLLYTDIDDFKQINDTLGHAVGDEAIKETAELLCATFREADIIGIGRLGGDEFSVMMFSEFETTSKHPVISRLEAKLRERNKTTSQPYQLSISTGLIQYDHANPQSIDELLTLADKKMYDCKQQRKKNQT</sequence>
<reference evidence="6 7" key="1">
    <citation type="submission" date="2020-08" db="EMBL/GenBank/DDBJ databases">
        <title>Bridging the membrane lipid divide: bacteria of the FCB group superphylum have the potential to synthesize archaeal ether lipids.</title>
        <authorList>
            <person name="Villanueva L."/>
            <person name="Von Meijenfeldt F.A.B."/>
            <person name="Westbye A.B."/>
            <person name="Yadav S."/>
            <person name="Hopmans E.C."/>
            <person name="Dutilh B.E."/>
            <person name="Sinninghe Damste J.S."/>
        </authorList>
    </citation>
    <scope>NUCLEOTIDE SEQUENCE [LARGE SCALE GENOMIC DNA]</scope>
    <source>
        <strain evidence="6">NIOZ-UU81</strain>
    </source>
</reference>
<dbReference type="CDD" id="cd01949">
    <property type="entry name" value="GGDEF"/>
    <property type="match status" value="1"/>
</dbReference>
<keyword evidence="2" id="KW-0472">Membrane</keyword>
<dbReference type="NCBIfam" id="TIGR00229">
    <property type="entry name" value="sensory_box"/>
    <property type="match status" value="1"/>
</dbReference>
<dbReference type="NCBIfam" id="TIGR00254">
    <property type="entry name" value="GGDEF"/>
    <property type="match status" value="1"/>
</dbReference>
<dbReference type="CDD" id="cd00130">
    <property type="entry name" value="PAS"/>
    <property type="match status" value="1"/>
</dbReference>
<dbReference type="EMBL" id="JACNLK010000053">
    <property type="protein sequence ID" value="MBC8208764.1"/>
    <property type="molecule type" value="Genomic_DNA"/>
</dbReference>
<feature type="transmembrane region" description="Helical" evidence="2">
    <location>
        <begin position="73"/>
        <end position="92"/>
    </location>
</feature>
<accession>A0A8J6TE52</accession>
<dbReference type="Gene3D" id="3.30.70.270">
    <property type="match status" value="1"/>
</dbReference>
<name>A0A8J6TE52_9BACT</name>
<dbReference type="PANTHER" id="PTHR44757:SF2">
    <property type="entry name" value="BIOFILM ARCHITECTURE MAINTENANCE PROTEIN MBAA"/>
    <property type="match status" value="1"/>
</dbReference>
<dbReference type="InterPro" id="IPR000160">
    <property type="entry name" value="GGDEF_dom"/>
</dbReference>
<protein>
    <submittedName>
        <fullName evidence="6">Diguanylate cyclase</fullName>
    </submittedName>
</protein>
<gene>
    <name evidence="6" type="ORF">H8E79_06320</name>
</gene>
<dbReference type="InterPro" id="IPR052155">
    <property type="entry name" value="Biofilm_reg_signaling"/>
</dbReference>
<feature type="transmembrane region" description="Helical" evidence="2">
    <location>
        <begin position="6"/>
        <end position="29"/>
    </location>
</feature>
<dbReference type="SMART" id="SM00267">
    <property type="entry name" value="GGDEF"/>
    <property type="match status" value="1"/>
</dbReference>
<proteinExistence type="predicted"/>
<dbReference type="AlphaFoldDB" id="A0A8J6TE52"/>
<keyword evidence="2" id="KW-0812">Transmembrane</keyword>
<dbReference type="PROSITE" id="PS50113">
    <property type="entry name" value="PAC"/>
    <property type="match status" value="1"/>
</dbReference>
<evidence type="ECO:0000313" key="6">
    <source>
        <dbReference type="EMBL" id="MBC8208764.1"/>
    </source>
</evidence>
<feature type="transmembrane region" description="Helical" evidence="2">
    <location>
        <begin position="41"/>
        <end position="61"/>
    </location>
</feature>
<evidence type="ECO:0000259" key="4">
    <source>
        <dbReference type="PROSITE" id="PS50113"/>
    </source>
</evidence>